<dbReference type="Gene3D" id="1.10.150.130">
    <property type="match status" value="1"/>
</dbReference>
<dbReference type="Gene3D" id="1.10.443.10">
    <property type="entry name" value="Intergrase catalytic core"/>
    <property type="match status" value="1"/>
</dbReference>
<evidence type="ECO:0000313" key="9">
    <source>
        <dbReference type="Proteomes" id="UP001500449"/>
    </source>
</evidence>
<evidence type="ECO:0000259" key="6">
    <source>
        <dbReference type="PROSITE" id="PS51898"/>
    </source>
</evidence>
<protein>
    <recommendedName>
        <fullName evidence="10">Site-specific integrase</fullName>
    </recommendedName>
</protein>
<proteinExistence type="inferred from homology"/>
<dbReference type="InterPro" id="IPR004107">
    <property type="entry name" value="Integrase_SAM-like_N"/>
</dbReference>
<reference evidence="8 9" key="1">
    <citation type="journal article" date="2019" name="Int. J. Syst. Evol. Microbiol.">
        <title>The Global Catalogue of Microorganisms (GCM) 10K type strain sequencing project: providing services to taxonomists for standard genome sequencing and annotation.</title>
        <authorList>
            <consortium name="The Broad Institute Genomics Platform"/>
            <consortium name="The Broad Institute Genome Sequencing Center for Infectious Disease"/>
            <person name="Wu L."/>
            <person name="Ma J."/>
        </authorList>
    </citation>
    <scope>NUCLEOTIDE SEQUENCE [LARGE SCALE GENOMIC DNA]</scope>
    <source>
        <strain evidence="8 9">JCM 16009</strain>
    </source>
</reference>
<dbReference type="Proteomes" id="UP001500449">
    <property type="component" value="Unassembled WGS sequence"/>
</dbReference>
<gene>
    <name evidence="8" type="ORF">GCM10009836_72260</name>
</gene>
<dbReference type="InterPro" id="IPR013762">
    <property type="entry name" value="Integrase-like_cat_sf"/>
</dbReference>
<dbReference type="Pfam" id="PF14659">
    <property type="entry name" value="Phage_int_SAM_3"/>
    <property type="match status" value="1"/>
</dbReference>
<dbReference type="PROSITE" id="PS51898">
    <property type="entry name" value="TYR_RECOMBINASE"/>
    <property type="match status" value="1"/>
</dbReference>
<dbReference type="InterPro" id="IPR050090">
    <property type="entry name" value="Tyrosine_recombinase_XerCD"/>
</dbReference>
<dbReference type="SUPFAM" id="SSF56349">
    <property type="entry name" value="DNA breaking-rejoining enzymes"/>
    <property type="match status" value="1"/>
</dbReference>
<dbReference type="InterPro" id="IPR010998">
    <property type="entry name" value="Integrase_recombinase_N"/>
</dbReference>
<evidence type="ECO:0000256" key="2">
    <source>
        <dbReference type="ARBA" id="ARBA00022908"/>
    </source>
</evidence>
<comment type="caution">
    <text evidence="8">The sequence shown here is derived from an EMBL/GenBank/DDBJ whole genome shotgun (WGS) entry which is preliminary data.</text>
</comment>
<dbReference type="InterPro" id="IPR044068">
    <property type="entry name" value="CB"/>
</dbReference>
<feature type="domain" description="Core-binding (CB)" evidence="7">
    <location>
        <begin position="76"/>
        <end position="218"/>
    </location>
</feature>
<evidence type="ECO:0000259" key="7">
    <source>
        <dbReference type="PROSITE" id="PS51900"/>
    </source>
</evidence>
<dbReference type="CDD" id="cd01189">
    <property type="entry name" value="INT_ICEBs1_C_like"/>
    <property type="match status" value="1"/>
</dbReference>
<keyword evidence="4" id="KW-0233">DNA recombination</keyword>
<evidence type="ECO:0008006" key="10">
    <source>
        <dbReference type="Google" id="ProtNLM"/>
    </source>
</evidence>
<feature type="domain" description="Tyr recombinase" evidence="6">
    <location>
        <begin position="239"/>
        <end position="437"/>
    </location>
</feature>
<dbReference type="PANTHER" id="PTHR30349">
    <property type="entry name" value="PHAGE INTEGRASE-RELATED"/>
    <property type="match status" value="1"/>
</dbReference>
<keyword evidence="3 5" id="KW-0238">DNA-binding</keyword>
<keyword evidence="9" id="KW-1185">Reference proteome</keyword>
<evidence type="ECO:0000256" key="1">
    <source>
        <dbReference type="ARBA" id="ARBA00008857"/>
    </source>
</evidence>
<dbReference type="EMBL" id="BAAAQK010000032">
    <property type="protein sequence ID" value="GAA1880517.1"/>
    <property type="molecule type" value="Genomic_DNA"/>
</dbReference>
<name>A0ABN2NPI2_9PSEU</name>
<comment type="similarity">
    <text evidence="1">Belongs to the 'phage' integrase family.</text>
</comment>
<evidence type="ECO:0000256" key="3">
    <source>
        <dbReference type="ARBA" id="ARBA00023125"/>
    </source>
</evidence>
<organism evidence="8 9">
    <name type="scientific">Pseudonocardia ailaonensis</name>
    <dbReference type="NCBI Taxonomy" id="367279"/>
    <lineage>
        <taxon>Bacteria</taxon>
        <taxon>Bacillati</taxon>
        <taxon>Actinomycetota</taxon>
        <taxon>Actinomycetes</taxon>
        <taxon>Pseudonocardiales</taxon>
        <taxon>Pseudonocardiaceae</taxon>
        <taxon>Pseudonocardia</taxon>
    </lineage>
</organism>
<dbReference type="PANTHER" id="PTHR30349:SF64">
    <property type="entry name" value="PROPHAGE INTEGRASE INTD-RELATED"/>
    <property type="match status" value="1"/>
</dbReference>
<dbReference type="Pfam" id="PF00589">
    <property type="entry name" value="Phage_integrase"/>
    <property type="match status" value="1"/>
</dbReference>
<dbReference type="InterPro" id="IPR011010">
    <property type="entry name" value="DNA_brk_join_enz"/>
</dbReference>
<dbReference type="RefSeq" id="WP_344428036.1">
    <property type="nucleotide sequence ID" value="NZ_BAAAQK010000032.1"/>
</dbReference>
<evidence type="ECO:0000256" key="5">
    <source>
        <dbReference type="PROSITE-ProRule" id="PRU01248"/>
    </source>
</evidence>
<sequence>MTAKQRRRKGRRGVDGSVYRRGHKWAYVVDLGPDPLTLERRRDSRSGYLTEDEAWDALADANAKLKANSYVRNAPRTVRQFFTEWLVAQKMALKPTTYGNYKQYIENYVLPKLGDRKLQDVESETITMLYAHLLENGRRRQDSTNLMMFAEWKRAEASGREAKPRELAEAAGVSYSAAVRAAQRYRAGRVPGEPSTGLSPSSVRSVHIMLNAAFNDAVELKYIDTNPVRTAGRVRQPYRNHRTWTPDELKRFVRSARTDRLYAMWLLFATTGTRRSEAAGATPEAVDVGRKVITVIETRVVASGKAVRSDGKSEGSRRQLALDRRTLEALIQRIAEVEREKEAFGDGYTDSGLLFCWPGGKALHPDTITEQFNRLVDAAGLPHITLHDVRHTHATMSLRAGVNPKIVSARLGHATVAFTLDTYTADVPDLHHAAAETVTDLFFDPDE</sequence>
<dbReference type="InterPro" id="IPR002104">
    <property type="entry name" value="Integrase_catalytic"/>
</dbReference>
<accession>A0ABN2NPI2</accession>
<keyword evidence="2" id="KW-0229">DNA integration</keyword>
<dbReference type="PROSITE" id="PS51900">
    <property type="entry name" value="CB"/>
    <property type="match status" value="1"/>
</dbReference>
<evidence type="ECO:0000256" key="4">
    <source>
        <dbReference type="ARBA" id="ARBA00023172"/>
    </source>
</evidence>
<evidence type="ECO:0000313" key="8">
    <source>
        <dbReference type="EMBL" id="GAA1880517.1"/>
    </source>
</evidence>